<organism evidence="1 2">
    <name type="scientific">Candidatus Methylumidiphilus alinenensis</name>
    <dbReference type="NCBI Taxonomy" id="2202197"/>
    <lineage>
        <taxon>Bacteria</taxon>
        <taxon>Pseudomonadati</taxon>
        <taxon>Pseudomonadota</taxon>
        <taxon>Gammaproteobacteria</taxon>
        <taxon>Methylococcales</taxon>
        <taxon>Candidatus Methylumidiphilus</taxon>
    </lineage>
</organism>
<proteinExistence type="predicted"/>
<evidence type="ECO:0000313" key="2">
    <source>
        <dbReference type="Proteomes" id="UP000249396"/>
    </source>
</evidence>
<name>A0A2W4SN78_9GAMM</name>
<reference evidence="1 2" key="1">
    <citation type="journal article" date="2018" name="Aquat. Microb. Ecol.">
        <title>Gammaproteobacterial methanotrophs dominate.</title>
        <authorList>
            <person name="Rissanen A.J."/>
            <person name="Saarenheimo J."/>
            <person name="Tiirola M."/>
            <person name="Peura S."/>
            <person name="Aalto S.L."/>
            <person name="Karvinen A."/>
            <person name="Nykanen H."/>
        </authorList>
    </citation>
    <scope>NUCLEOTIDE SEQUENCE [LARGE SCALE GENOMIC DNA]</scope>
    <source>
        <strain evidence="1">AMbin10</strain>
    </source>
</reference>
<dbReference type="Proteomes" id="UP000249396">
    <property type="component" value="Unassembled WGS sequence"/>
</dbReference>
<comment type="caution">
    <text evidence="1">The sequence shown here is derived from an EMBL/GenBank/DDBJ whole genome shotgun (WGS) entry which is preliminary data.</text>
</comment>
<dbReference type="AlphaFoldDB" id="A0A2W4SN78"/>
<protein>
    <submittedName>
        <fullName evidence="1">Uncharacterized protein</fullName>
    </submittedName>
</protein>
<accession>A0A2W4SN78</accession>
<dbReference type="EMBL" id="QJPH01000471">
    <property type="protein sequence ID" value="PZN72957.1"/>
    <property type="molecule type" value="Genomic_DNA"/>
</dbReference>
<evidence type="ECO:0000313" key="1">
    <source>
        <dbReference type="EMBL" id="PZN72957.1"/>
    </source>
</evidence>
<sequence>MSYSDFTLKQAKDKLGLKIIEDRDLFSTIGEIAISELLSATLKYNIPLAMAVGTEKARSELIIANVLLEVRKILNNQISLFSGVIFDVDKEKGLAGFCDFIISQSTEQFYLSAPIIAVVEAKNENIVGGLGQCIAEMYASYLFNEKEGLRLPSVFGAVTTGNAWKFLRLENNNVYIDIKDYYIDAINKIVGILVEMAKQNA</sequence>
<gene>
    <name evidence="1" type="ORF">DM484_23565</name>
</gene>